<keyword evidence="5" id="KW-1185">Reference proteome</keyword>
<dbReference type="PANTHER" id="PTHR39428">
    <property type="entry name" value="F420H(2)-DEPENDENT QUINONE REDUCTASE RV1261C"/>
    <property type="match status" value="1"/>
</dbReference>
<gene>
    <name evidence="4" type="ORF">J4032_35630</name>
</gene>
<dbReference type="Pfam" id="PF01814">
    <property type="entry name" value="Hemerythrin"/>
    <property type="match status" value="1"/>
</dbReference>
<dbReference type="CDD" id="cd12108">
    <property type="entry name" value="Hr-like"/>
    <property type="match status" value="1"/>
</dbReference>
<dbReference type="Gene3D" id="1.20.120.520">
    <property type="entry name" value="nmb1532 protein domain like"/>
    <property type="match status" value="1"/>
</dbReference>
<dbReference type="InterPro" id="IPR012312">
    <property type="entry name" value="Hemerythrin-like"/>
</dbReference>
<organism evidence="4 5">
    <name type="scientific">Streptomyces formicae</name>
    <dbReference type="NCBI Taxonomy" id="1616117"/>
    <lineage>
        <taxon>Bacteria</taxon>
        <taxon>Bacillati</taxon>
        <taxon>Actinomycetota</taxon>
        <taxon>Actinomycetes</taxon>
        <taxon>Kitasatosporales</taxon>
        <taxon>Streptomycetaceae</taxon>
        <taxon>Streptomyces</taxon>
    </lineage>
</organism>
<dbReference type="RefSeq" id="WP_242338419.1">
    <property type="nucleotide sequence ID" value="NZ_CP071872.1"/>
</dbReference>
<name>A0ABY3X015_9ACTN</name>
<dbReference type="InterPro" id="IPR004378">
    <property type="entry name" value="F420H2_quin_Rdtase"/>
</dbReference>
<comment type="similarity">
    <text evidence="1">Belongs to the F420H(2)-dependent quinone reductase family.</text>
</comment>
<dbReference type="SUPFAM" id="SSF50475">
    <property type="entry name" value="FMN-binding split barrel"/>
    <property type="match status" value="1"/>
</dbReference>
<dbReference type="Gene3D" id="2.30.110.10">
    <property type="entry name" value="Electron Transport, Fmn-binding Protein, Chain A"/>
    <property type="match status" value="1"/>
</dbReference>
<feature type="domain" description="Hemerythrin-like" evidence="3">
    <location>
        <begin position="150"/>
        <end position="289"/>
    </location>
</feature>
<dbReference type="PANTHER" id="PTHR39428:SF1">
    <property type="entry name" value="F420H(2)-DEPENDENT QUINONE REDUCTASE RV1261C"/>
    <property type="match status" value="1"/>
</dbReference>
<protein>
    <submittedName>
        <fullName evidence="4">Nitroreductase family deazaflavin-dependent oxidoreductase</fullName>
    </submittedName>
</protein>
<proteinExistence type="inferred from homology"/>
<comment type="catalytic activity">
    <reaction evidence="2">
        <text>oxidized coenzyme F420-(gamma-L-Glu)(n) + a quinol + H(+) = reduced coenzyme F420-(gamma-L-Glu)(n) + a quinone</text>
        <dbReference type="Rhea" id="RHEA:39663"/>
        <dbReference type="Rhea" id="RHEA-COMP:12939"/>
        <dbReference type="Rhea" id="RHEA-COMP:14378"/>
        <dbReference type="ChEBI" id="CHEBI:15378"/>
        <dbReference type="ChEBI" id="CHEBI:24646"/>
        <dbReference type="ChEBI" id="CHEBI:132124"/>
        <dbReference type="ChEBI" id="CHEBI:133980"/>
        <dbReference type="ChEBI" id="CHEBI:139511"/>
    </reaction>
</comment>
<dbReference type="Proteomes" id="UP000828924">
    <property type="component" value="Chromosome"/>
</dbReference>
<sequence length="294" mass="31573">MPNDFNQQIIDEFRANGGSVGGPFEGGRLLLLTTTGARSGARHTTPLAYLPDGAGRVLVIASAGGAPKHPDWFRNLVARPRATVEAGVFTYEAEAVVLEGAERDAAFARAVEGNPGWADYQARTERVIPVVALDEIPGPPDIRADSFGAAVKAVHDGFRRELALIRKELGEQAAGGPSTDTGTETGPGIGIGAQLRVNCLTVCQGLHFHHTGEDTGMFPLLADRRPELTPVLDRLREEHERIAALIGELQEVVTAEGVDAVQVRAEVERLTDELESHLLYEEEQLVPALDAMHT</sequence>
<evidence type="ECO:0000313" key="4">
    <source>
        <dbReference type="EMBL" id="UNM16086.1"/>
    </source>
</evidence>
<evidence type="ECO:0000256" key="2">
    <source>
        <dbReference type="ARBA" id="ARBA00049106"/>
    </source>
</evidence>
<accession>A0ABY3X015</accession>
<dbReference type="Pfam" id="PF04075">
    <property type="entry name" value="F420H2_quin_red"/>
    <property type="match status" value="1"/>
</dbReference>
<dbReference type="InterPro" id="IPR012349">
    <property type="entry name" value="Split_barrel_FMN-bd"/>
</dbReference>
<evidence type="ECO:0000313" key="5">
    <source>
        <dbReference type="Proteomes" id="UP000828924"/>
    </source>
</evidence>
<reference evidence="4 5" key="1">
    <citation type="submission" date="2021-03" db="EMBL/GenBank/DDBJ databases">
        <title>Complete genome of Streptomyces formicae strain 1H-GS9 (DSM 100524).</title>
        <authorList>
            <person name="Atanasov K.E."/>
            <person name="Altabella T."/>
            <person name="Ferrer A."/>
        </authorList>
    </citation>
    <scope>NUCLEOTIDE SEQUENCE [LARGE SCALE GENOMIC DNA]</scope>
    <source>
        <strain evidence="4 5">1H-GS9</strain>
    </source>
</reference>
<evidence type="ECO:0000259" key="3">
    <source>
        <dbReference type="Pfam" id="PF01814"/>
    </source>
</evidence>
<evidence type="ECO:0000256" key="1">
    <source>
        <dbReference type="ARBA" id="ARBA00008710"/>
    </source>
</evidence>
<dbReference type="NCBIfam" id="TIGR00026">
    <property type="entry name" value="hi_GC_TIGR00026"/>
    <property type="match status" value="1"/>
</dbReference>
<dbReference type="EMBL" id="CP071872">
    <property type="protein sequence ID" value="UNM16086.1"/>
    <property type="molecule type" value="Genomic_DNA"/>
</dbReference>